<protein>
    <submittedName>
        <fullName evidence="3">Peptidase S10</fullName>
    </submittedName>
</protein>
<keyword evidence="2" id="KW-0732">Signal</keyword>
<dbReference type="Pfam" id="PF00450">
    <property type="entry name" value="Peptidase_S10"/>
    <property type="match status" value="1"/>
</dbReference>
<evidence type="ECO:0000256" key="1">
    <source>
        <dbReference type="SAM" id="MobiDB-lite"/>
    </source>
</evidence>
<proteinExistence type="predicted"/>
<comment type="caution">
    <text evidence="3">The sequence shown here is derived from an EMBL/GenBank/DDBJ whole genome shotgun (WGS) entry which is preliminary data.</text>
</comment>
<dbReference type="GO" id="GO:0006508">
    <property type="term" value="P:proteolysis"/>
    <property type="evidence" value="ECO:0007669"/>
    <property type="project" value="InterPro"/>
</dbReference>
<keyword evidence="4" id="KW-1185">Reference proteome</keyword>
<dbReference type="EMBL" id="JANFAV010000004">
    <property type="protein sequence ID" value="MCW6534885.1"/>
    <property type="molecule type" value="Genomic_DNA"/>
</dbReference>
<dbReference type="Gene3D" id="3.40.50.1820">
    <property type="entry name" value="alpha/beta hydrolase"/>
    <property type="match status" value="1"/>
</dbReference>
<dbReference type="Proteomes" id="UP001165565">
    <property type="component" value="Unassembled WGS sequence"/>
</dbReference>
<dbReference type="InterPro" id="IPR029058">
    <property type="entry name" value="AB_hydrolase_fold"/>
</dbReference>
<evidence type="ECO:0000256" key="2">
    <source>
        <dbReference type="SAM" id="SignalP"/>
    </source>
</evidence>
<reference evidence="3" key="1">
    <citation type="submission" date="2022-06" db="EMBL/GenBank/DDBJ databases">
        <title>Sphingomonas sp. nov. isolated from rhizosphere soil of tomato.</title>
        <authorList>
            <person name="Dong H."/>
            <person name="Gao R."/>
        </authorList>
    </citation>
    <scope>NUCLEOTIDE SEQUENCE</scope>
    <source>
        <strain evidence="3">MMSM24</strain>
    </source>
</reference>
<accession>A0AA41Z6G7</accession>
<feature type="chain" id="PRO_5041366128" evidence="2">
    <location>
        <begin position="23"/>
        <end position="530"/>
    </location>
</feature>
<dbReference type="SUPFAM" id="SSF53474">
    <property type="entry name" value="alpha/beta-Hydrolases"/>
    <property type="match status" value="1"/>
</dbReference>
<name>A0AA41Z6G7_9SPHN</name>
<dbReference type="AlphaFoldDB" id="A0AA41Z6G7"/>
<evidence type="ECO:0000313" key="3">
    <source>
        <dbReference type="EMBL" id="MCW6534885.1"/>
    </source>
</evidence>
<dbReference type="GO" id="GO:0004185">
    <property type="term" value="F:serine-type carboxypeptidase activity"/>
    <property type="evidence" value="ECO:0007669"/>
    <property type="project" value="InterPro"/>
</dbReference>
<gene>
    <name evidence="3" type="ORF">NEE01_08820</name>
</gene>
<feature type="signal peptide" evidence="2">
    <location>
        <begin position="1"/>
        <end position="22"/>
    </location>
</feature>
<dbReference type="RefSeq" id="WP_265268679.1">
    <property type="nucleotide sequence ID" value="NZ_JANFAV010000004.1"/>
</dbReference>
<dbReference type="InterPro" id="IPR001563">
    <property type="entry name" value="Peptidase_S10"/>
</dbReference>
<sequence>MRLAAPLLASALAMAIALPTYAADKAPRPQPAKHADEPGNAPDDAARASDKADTAQASAIEYSVSRHRSIPFHGATLGYTVTPGTLTIRNDEGEPIASMFYTAYVADASKSGKARPITFMYNGGPGSSSMWLHMGSYGPLKVDVPGLDALHGEPGRLVANPDTILDRTDIVFLDAIGTGLSRPLGKATGKDFWSVDGDLDAFARGIQRYLTINNRWASPKFLLGESYGTTRTGGLAYVLQQRGVQLAGATIMSTVLNIPLLFDPSVDQMHVNAFPTFAATAWYHNRVANKPADLDAFAKQAQAFATGPYAAALSKGDRLTPEERTQMAQQASALLGVSPDFLLRTNLRPGPDRFRKELLRDQRRTVGRLDSRFDGIDVDAGGDSPEFDAANEAISGAFIAAINNYLFNDLGYQTKLSYRPNFYSSIGPAWDWKHRAPGNGRQFAANTSVDLSQAMRQNPKMKLLSLNGYYDIATPFAGADYDLEHMELDPALRANITYKYYPSGHMIYIEPGSAARLRQDIDAFYDSITR</sequence>
<organism evidence="3 4">
    <name type="scientific">Sphingomonas lycopersici</name>
    <dbReference type="NCBI Taxonomy" id="2951807"/>
    <lineage>
        <taxon>Bacteria</taxon>
        <taxon>Pseudomonadati</taxon>
        <taxon>Pseudomonadota</taxon>
        <taxon>Alphaproteobacteria</taxon>
        <taxon>Sphingomonadales</taxon>
        <taxon>Sphingomonadaceae</taxon>
        <taxon>Sphingomonas</taxon>
    </lineage>
</organism>
<evidence type="ECO:0000313" key="4">
    <source>
        <dbReference type="Proteomes" id="UP001165565"/>
    </source>
</evidence>
<feature type="region of interest" description="Disordered" evidence="1">
    <location>
        <begin position="25"/>
        <end position="52"/>
    </location>
</feature>